<feature type="compositionally biased region" description="Polar residues" evidence="1">
    <location>
        <begin position="76"/>
        <end position="91"/>
    </location>
</feature>
<accession>F4R5V8</accession>
<feature type="region of interest" description="Disordered" evidence="1">
    <location>
        <begin position="76"/>
        <end position="122"/>
    </location>
</feature>
<sequence length="527" mass="58745">MYDFEMDENFKSPEDMNETAHINDAGDTIMEEDMIMDEPPLAGMDMTHHGLIFVFIKIRNKYPSLPPDSLIESGSSLEDVQAQKPSKSFTRYSHRQGPADSTEAYEQQPRNRRNEKRRASEMVPGGDVVWKLSAIDDTSSVLQLAAPTHQDIVNTHHQPTNHMHNTETNQPPEMLSQARQVPELKAPINTLSQGPSQLYENMNLGKVQDQSLNSDLDSVNGEASSKFSFYYLTISYCTPPVPDHTFCFLGPISESEGTIFAQPVTHANSSVHHNHLQTPSNPGLVHSEALNQHSTQQAESLQSFVDTRQHKPQDPPHFTGTPVLSLMCNFQYVGDRYPTPKDHDRSTSLRTMILSKAPPIPSGFHHSDSKNISSLSPTPVGSSNQLPQLFRSEDEIQLTSSTTPISHLKVPSRLFDTEGNRTISNRQSRQVFRPTISERREPFLGTSRSSYPAAPAPIDLSCPRSSREASYHQTTPAEPPLSSHKSSERRTPIAGPSRGPFPPAPLTMDHSSMMDISPSSVLEYRLY</sequence>
<dbReference type="KEGG" id="mlr:MELLADRAFT_102060"/>
<dbReference type="RefSeq" id="XP_007404560.1">
    <property type="nucleotide sequence ID" value="XM_007404498.1"/>
</dbReference>
<keyword evidence="3" id="KW-1185">Reference proteome</keyword>
<name>F4R5V8_MELLP</name>
<dbReference type="GeneID" id="18921551"/>
<dbReference type="OrthoDB" id="10657053at2759"/>
<dbReference type="AlphaFoldDB" id="F4R5V8"/>
<protein>
    <submittedName>
        <fullName evidence="2">Uncharacterized protein</fullName>
    </submittedName>
</protein>
<gene>
    <name evidence="2" type="ORF">MELLADRAFT_102060</name>
</gene>
<evidence type="ECO:0000256" key="1">
    <source>
        <dbReference type="SAM" id="MobiDB-lite"/>
    </source>
</evidence>
<feature type="compositionally biased region" description="Polar residues" evidence="1">
    <location>
        <begin position="370"/>
        <end position="386"/>
    </location>
</feature>
<feature type="compositionally biased region" description="Polar residues" evidence="1">
    <location>
        <begin position="420"/>
        <end position="430"/>
    </location>
</feature>
<dbReference type="InParanoid" id="F4R5V8"/>
<dbReference type="HOGENOM" id="CLU_516850_0_0_1"/>
<dbReference type="VEuPathDB" id="FungiDB:MELLADRAFT_102060"/>
<feature type="region of interest" description="Disordered" evidence="1">
    <location>
        <begin position="364"/>
        <end position="386"/>
    </location>
</feature>
<organism evidence="3">
    <name type="scientific">Melampsora larici-populina (strain 98AG31 / pathotype 3-4-7)</name>
    <name type="common">Poplar leaf rust fungus</name>
    <dbReference type="NCBI Taxonomy" id="747676"/>
    <lineage>
        <taxon>Eukaryota</taxon>
        <taxon>Fungi</taxon>
        <taxon>Dikarya</taxon>
        <taxon>Basidiomycota</taxon>
        <taxon>Pucciniomycotina</taxon>
        <taxon>Pucciniomycetes</taxon>
        <taxon>Pucciniales</taxon>
        <taxon>Melampsoraceae</taxon>
        <taxon>Melampsora</taxon>
    </lineage>
</organism>
<reference evidence="3" key="1">
    <citation type="journal article" date="2011" name="Proc. Natl. Acad. Sci. U.S.A.">
        <title>Obligate biotrophy features unraveled by the genomic analysis of rust fungi.</title>
        <authorList>
            <person name="Duplessis S."/>
            <person name="Cuomo C.A."/>
            <person name="Lin Y.-C."/>
            <person name="Aerts A."/>
            <person name="Tisserant E."/>
            <person name="Veneault-Fourrey C."/>
            <person name="Joly D.L."/>
            <person name="Hacquard S."/>
            <person name="Amselem J."/>
            <person name="Cantarel B.L."/>
            <person name="Chiu R."/>
            <person name="Coutinho P.M."/>
            <person name="Feau N."/>
            <person name="Field M."/>
            <person name="Frey P."/>
            <person name="Gelhaye E."/>
            <person name="Goldberg J."/>
            <person name="Grabherr M.G."/>
            <person name="Kodira C.D."/>
            <person name="Kohler A."/>
            <person name="Kuees U."/>
            <person name="Lindquist E.A."/>
            <person name="Lucas S.M."/>
            <person name="Mago R."/>
            <person name="Mauceli E."/>
            <person name="Morin E."/>
            <person name="Murat C."/>
            <person name="Pangilinan J.L."/>
            <person name="Park R."/>
            <person name="Pearson M."/>
            <person name="Quesneville H."/>
            <person name="Rouhier N."/>
            <person name="Sakthikumar S."/>
            <person name="Salamov A.A."/>
            <person name="Schmutz J."/>
            <person name="Selles B."/>
            <person name="Shapiro H."/>
            <person name="Tanguay P."/>
            <person name="Tuskan G.A."/>
            <person name="Henrissat B."/>
            <person name="Van de Peer Y."/>
            <person name="Rouze P."/>
            <person name="Ellis J.G."/>
            <person name="Dodds P.N."/>
            <person name="Schein J.E."/>
            <person name="Zhong S."/>
            <person name="Hamelin R.C."/>
            <person name="Grigoriev I.V."/>
            <person name="Szabo L.J."/>
            <person name="Martin F."/>
        </authorList>
    </citation>
    <scope>NUCLEOTIDE SEQUENCE [LARGE SCALE GENOMIC DNA]</scope>
    <source>
        <strain evidence="3">98AG31 / pathotype 3-4-7</strain>
    </source>
</reference>
<evidence type="ECO:0000313" key="3">
    <source>
        <dbReference type="Proteomes" id="UP000001072"/>
    </source>
</evidence>
<dbReference type="EMBL" id="GL883091">
    <property type="protein sequence ID" value="EGG12185.1"/>
    <property type="molecule type" value="Genomic_DNA"/>
</dbReference>
<evidence type="ECO:0000313" key="2">
    <source>
        <dbReference type="EMBL" id="EGG12185.1"/>
    </source>
</evidence>
<feature type="region of interest" description="Disordered" evidence="1">
    <location>
        <begin position="409"/>
        <end position="515"/>
    </location>
</feature>
<dbReference type="Proteomes" id="UP000001072">
    <property type="component" value="Unassembled WGS sequence"/>
</dbReference>
<proteinExistence type="predicted"/>